<feature type="domain" description="Mur ligase central" evidence="14">
    <location>
        <begin position="116"/>
        <end position="299"/>
    </location>
</feature>
<dbReference type="InterPro" id="IPR004101">
    <property type="entry name" value="Mur_ligase_C"/>
</dbReference>
<evidence type="ECO:0000256" key="6">
    <source>
        <dbReference type="ARBA" id="ARBA00022960"/>
    </source>
</evidence>
<dbReference type="NCBIfam" id="TIGR01143">
    <property type="entry name" value="murF"/>
    <property type="match status" value="1"/>
</dbReference>
<keyword evidence="7 10" id="KW-0573">Peptidoglycan synthesis</keyword>
<dbReference type="AlphaFoldDB" id="A0A840DF38"/>
<dbReference type="UniPathway" id="UPA00219"/>
<evidence type="ECO:0000256" key="7">
    <source>
        <dbReference type="ARBA" id="ARBA00022984"/>
    </source>
</evidence>
<reference evidence="15" key="1">
    <citation type="submission" date="2020-08" db="EMBL/GenBank/DDBJ databases">
        <title>Sequencing the genomes of 1000 actinobacteria strains.</title>
        <authorList>
            <person name="Klenk H.-P."/>
        </authorList>
    </citation>
    <scope>NUCLEOTIDE SEQUENCE [LARGE SCALE GENOMIC DNA]</scope>
    <source>
        <strain evidence="15">DSM 27064</strain>
    </source>
</reference>
<dbReference type="Gene3D" id="3.40.1390.10">
    <property type="entry name" value="MurE/MurF, N-terminal domain"/>
    <property type="match status" value="1"/>
</dbReference>
<dbReference type="InterPro" id="IPR036615">
    <property type="entry name" value="Mur_ligase_C_dom_sf"/>
</dbReference>
<dbReference type="HAMAP" id="MF_02019">
    <property type="entry name" value="MurF"/>
    <property type="match status" value="1"/>
</dbReference>
<feature type="domain" description="Mur ligase N-terminal catalytic" evidence="12">
    <location>
        <begin position="36"/>
        <end position="99"/>
    </location>
</feature>
<evidence type="ECO:0000259" key="14">
    <source>
        <dbReference type="Pfam" id="PF08245"/>
    </source>
</evidence>
<dbReference type="GO" id="GO:0071555">
    <property type="term" value="P:cell wall organization"/>
    <property type="evidence" value="ECO:0007669"/>
    <property type="project" value="UniProtKB-KW"/>
</dbReference>
<keyword evidence="16" id="KW-1185">Reference proteome</keyword>
<comment type="similarity">
    <text evidence="10">Belongs to the MurCDEF family. MurF subfamily.</text>
</comment>
<dbReference type="Pfam" id="PF02875">
    <property type="entry name" value="Mur_ligase_C"/>
    <property type="match status" value="1"/>
</dbReference>
<dbReference type="PANTHER" id="PTHR43024:SF1">
    <property type="entry name" value="UDP-N-ACETYLMURAMOYL-TRIPEPTIDE--D-ALANYL-D-ALANINE LIGASE"/>
    <property type="match status" value="1"/>
</dbReference>
<dbReference type="GO" id="GO:0005524">
    <property type="term" value="F:ATP binding"/>
    <property type="evidence" value="ECO:0007669"/>
    <property type="project" value="UniProtKB-UniRule"/>
</dbReference>
<feature type="domain" description="Mur ligase C-terminal" evidence="13">
    <location>
        <begin position="323"/>
        <end position="450"/>
    </location>
</feature>
<dbReference type="Gene3D" id="3.90.190.20">
    <property type="entry name" value="Mur ligase, C-terminal domain"/>
    <property type="match status" value="1"/>
</dbReference>
<evidence type="ECO:0000256" key="5">
    <source>
        <dbReference type="ARBA" id="ARBA00022840"/>
    </source>
</evidence>
<dbReference type="InterPro" id="IPR051046">
    <property type="entry name" value="MurCDEF_CellWall_CoF430Synth"/>
</dbReference>
<dbReference type="GO" id="GO:0009252">
    <property type="term" value="P:peptidoglycan biosynthetic process"/>
    <property type="evidence" value="ECO:0007669"/>
    <property type="project" value="UniProtKB-UniRule"/>
</dbReference>
<evidence type="ECO:0000313" key="15">
    <source>
        <dbReference type="EMBL" id="MBB4071300.1"/>
    </source>
</evidence>
<dbReference type="Gene3D" id="3.40.1190.10">
    <property type="entry name" value="Mur-like, catalytic domain"/>
    <property type="match status" value="1"/>
</dbReference>
<feature type="binding site" evidence="10">
    <location>
        <begin position="118"/>
        <end position="124"/>
    </location>
    <ligand>
        <name>ATP</name>
        <dbReference type="ChEBI" id="CHEBI:30616"/>
    </ligand>
</feature>
<dbReference type="InterPro" id="IPR013221">
    <property type="entry name" value="Mur_ligase_cen"/>
</dbReference>
<dbReference type="InterPro" id="IPR000713">
    <property type="entry name" value="Mur_ligase_N"/>
</dbReference>
<keyword evidence="6 10" id="KW-0133">Cell shape</keyword>
<dbReference type="GO" id="GO:0047480">
    <property type="term" value="F:UDP-N-acetylmuramoyl-tripeptide-D-alanyl-D-alanine ligase activity"/>
    <property type="evidence" value="ECO:0007669"/>
    <property type="project" value="UniProtKB-UniRule"/>
</dbReference>
<dbReference type="RefSeq" id="WP_183304413.1">
    <property type="nucleotide sequence ID" value="NZ_JACIFD010000005.1"/>
</dbReference>
<dbReference type="Pfam" id="PF08245">
    <property type="entry name" value="Mur_ligase_M"/>
    <property type="match status" value="1"/>
</dbReference>
<dbReference type="InterPro" id="IPR005863">
    <property type="entry name" value="UDP-N-AcMur_synth"/>
</dbReference>
<dbReference type="InterPro" id="IPR036565">
    <property type="entry name" value="Mur-like_cat_sf"/>
</dbReference>
<evidence type="ECO:0000256" key="8">
    <source>
        <dbReference type="ARBA" id="ARBA00023306"/>
    </source>
</evidence>
<evidence type="ECO:0000256" key="4">
    <source>
        <dbReference type="ARBA" id="ARBA00022741"/>
    </source>
</evidence>
<dbReference type="GO" id="GO:0005737">
    <property type="term" value="C:cytoplasm"/>
    <property type="evidence" value="ECO:0007669"/>
    <property type="project" value="UniProtKB-SubCell"/>
</dbReference>
<dbReference type="Proteomes" id="UP000571183">
    <property type="component" value="Unassembled WGS sequence"/>
</dbReference>
<evidence type="ECO:0000313" key="16">
    <source>
        <dbReference type="Proteomes" id="UP000571183"/>
    </source>
</evidence>
<evidence type="ECO:0000256" key="10">
    <source>
        <dbReference type="HAMAP-Rule" id="MF_02019"/>
    </source>
</evidence>
<protein>
    <recommendedName>
        <fullName evidence="10 11">UDP-N-acetylmuramoyl-tripeptide--D-alanyl-D-alanine ligase</fullName>
        <ecNumber evidence="10 11">6.3.2.10</ecNumber>
    </recommendedName>
    <alternativeName>
        <fullName evidence="10">D-alanyl-D-alanine-adding enzyme</fullName>
    </alternativeName>
</protein>
<comment type="caution">
    <text evidence="15">The sequence shown here is derived from an EMBL/GenBank/DDBJ whole genome shotgun (WGS) entry which is preliminary data.</text>
</comment>
<dbReference type="GO" id="GO:0008360">
    <property type="term" value="P:regulation of cell shape"/>
    <property type="evidence" value="ECO:0007669"/>
    <property type="project" value="UniProtKB-KW"/>
</dbReference>
<evidence type="ECO:0000256" key="9">
    <source>
        <dbReference type="ARBA" id="ARBA00023316"/>
    </source>
</evidence>
<comment type="pathway">
    <text evidence="10 11">Cell wall biogenesis; peptidoglycan biosynthesis.</text>
</comment>
<evidence type="ECO:0000259" key="13">
    <source>
        <dbReference type="Pfam" id="PF02875"/>
    </source>
</evidence>
<dbReference type="PANTHER" id="PTHR43024">
    <property type="entry name" value="UDP-N-ACETYLMURAMOYL-TRIPEPTIDE--D-ALANYL-D-ALANINE LIGASE"/>
    <property type="match status" value="1"/>
</dbReference>
<dbReference type="EC" id="6.3.2.10" evidence="10 11"/>
<sequence>MIALTLAEIATAVAGKLELQDTTATPATVISGNGQTDSREIQPGQIFFARRGEETDGHLYAAAAAERGAALIIAERHTGAAAPHIIVADTTAALAALAAYVIATVKARGKLRIVGVTGSNGKTSTKNLLAAMLQRLGSTVANEKSFNNEVGGPLTMLRVTADTEYLVAEMGASGPGEIAQLTRLAPPDYGVVLMVGMAHAGGFGSLEVTAKTKAEMVTGLPATATAVLNAADSRVAAMAEQTAARVRFFNGPQVRAENVVTDATGSSFDMVIDEQKIAVRFNVLGEHHINNALAAAAVASDLGLSLESIKEVLEQVTRPAKWRMEVHHLRDGITLINDAYNANPDSMDAALKTLAQVADPRGRSIAVLGEMSELGEHAGPAHDRVGLQAVRLRLGKLVVVGENVRRMYITAVNEGAWDDSEAHYCETAEQALEYLTAELQPHDTVLVKSSNAAGLRFLGDKLAEALA</sequence>
<dbReference type="Pfam" id="PF01225">
    <property type="entry name" value="Mur_ligase"/>
    <property type="match status" value="1"/>
</dbReference>
<dbReference type="GO" id="GO:0051301">
    <property type="term" value="P:cell division"/>
    <property type="evidence" value="ECO:0007669"/>
    <property type="project" value="UniProtKB-KW"/>
</dbReference>
<evidence type="ECO:0000256" key="11">
    <source>
        <dbReference type="RuleBase" id="RU004136"/>
    </source>
</evidence>
<evidence type="ECO:0000259" key="12">
    <source>
        <dbReference type="Pfam" id="PF01225"/>
    </source>
</evidence>
<keyword evidence="2 10" id="KW-0436">Ligase</keyword>
<comment type="subcellular location">
    <subcellularLocation>
        <location evidence="10 11">Cytoplasm</location>
    </subcellularLocation>
</comment>
<keyword evidence="1 10" id="KW-0963">Cytoplasm</keyword>
<dbReference type="EMBL" id="JACIFD010000005">
    <property type="protein sequence ID" value="MBB4071300.1"/>
    <property type="molecule type" value="Genomic_DNA"/>
</dbReference>
<accession>A0A840DF38</accession>
<dbReference type="SUPFAM" id="SSF53623">
    <property type="entry name" value="MurD-like peptide ligases, catalytic domain"/>
    <property type="match status" value="1"/>
</dbReference>
<keyword evidence="9 10" id="KW-0961">Cell wall biogenesis/degradation</keyword>
<keyword evidence="5 10" id="KW-0067">ATP-binding</keyword>
<comment type="catalytic activity">
    <reaction evidence="10 11">
        <text>D-alanyl-D-alanine + UDP-N-acetyl-alpha-D-muramoyl-L-alanyl-gamma-D-glutamyl-meso-2,6-diaminopimelate + ATP = UDP-N-acetyl-alpha-D-muramoyl-L-alanyl-gamma-D-glutamyl-meso-2,6-diaminopimeloyl-D-alanyl-D-alanine + ADP + phosphate + H(+)</text>
        <dbReference type="Rhea" id="RHEA:28374"/>
        <dbReference type="ChEBI" id="CHEBI:15378"/>
        <dbReference type="ChEBI" id="CHEBI:30616"/>
        <dbReference type="ChEBI" id="CHEBI:43474"/>
        <dbReference type="ChEBI" id="CHEBI:57822"/>
        <dbReference type="ChEBI" id="CHEBI:61386"/>
        <dbReference type="ChEBI" id="CHEBI:83905"/>
        <dbReference type="ChEBI" id="CHEBI:456216"/>
        <dbReference type="EC" id="6.3.2.10"/>
    </reaction>
</comment>
<name>A0A840DF38_9MICO</name>
<proteinExistence type="inferred from homology"/>
<evidence type="ECO:0000256" key="2">
    <source>
        <dbReference type="ARBA" id="ARBA00022598"/>
    </source>
</evidence>
<keyword evidence="3 10" id="KW-0132">Cell division</keyword>
<dbReference type="InterPro" id="IPR035911">
    <property type="entry name" value="MurE/MurF_N"/>
</dbReference>
<keyword evidence="8 10" id="KW-0131">Cell cycle</keyword>
<organism evidence="15 16">
    <name type="scientific">Canibacter oris</name>
    <dbReference type="NCBI Taxonomy" id="1365628"/>
    <lineage>
        <taxon>Bacteria</taxon>
        <taxon>Bacillati</taxon>
        <taxon>Actinomycetota</taxon>
        <taxon>Actinomycetes</taxon>
        <taxon>Micrococcales</taxon>
        <taxon>Microbacteriaceae</taxon>
        <taxon>Canibacter</taxon>
    </lineage>
</organism>
<gene>
    <name evidence="10" type="primary">murF</name>
    <name evidence="15" type="ORF">F5897_000597</name>
</gene>
<dbReference type="SUPFAM" id="SSF53244">
    <property type="entry name" value="MurD-like peptide ligases, peptide-binding domain"/>
    <property type="match status" value="1"/>
</dbReference>
<dbReference type="SUPFAM" id="SSF63418">
    <property type="entry name" value="MurE/MurF N-terminal domain"/>
    <property type="match status" value="1"/>
</dbReference>
<comment type="function">
    <text evidence="10 11">Involved in cell wall formation. Catalyzes the final step in the synthesis of UDP-N-acetylmuramoyl-pentapeptide, the precursor of murein.</text>
</comment>
<evidence type="ECO:0000256" key="1">
    <source>
        <dbReference type="ARBA" id="ARBA00022490"/>
    </source>
</evidence>
<evidence type="ECO:0000256" key="3">
    <source>
        <dbReference type="ARBA" id="ARBA00022618"/>
    </source>
</evidence>
<keyword evidence="4 10" id="KW-0547">Nucleotide-binding</keyword>